<keyword evidence="1" id="KW-0472">Membrane</keyword>
<comment type="caution">
    <text evidence="3">The sequence shown here is derived from an EMBL/GenBank/DDBJ whole genome shotgun (WGS) entry which is preliminary data.</text>
</comment>
<keyword evidence="1" id="KW-0812">Transmembrane</keyword>
<dbReference type="RefSeq" id="WP_036906320.1">
    <property type="nucleotide sequence ID" value="NZ_CP138967.1"/>
</dbReference>
<dbReference type="SMART" id="SM00257">
    <property type="entry name" value="LysM"/>
    <property type="match status" value="3"/>
</dbReference>
<dbReference type="PANTHER" id="PTHR33734:SF22">
    <property type="entry name" value="MEMBRANE-BOUND LYTIC MUREIN TRANSGLYCOSYLASE D"/>
    <property type="match status" value="1"/>
</dbReference>
<evidence type="ECO:0000256" key="1">
    <source>
        <dbReference type="SAM" id="Phobius"/>
    </source>
</evidence>
<proteinExistence type="predicted"/>
<evidence type="ECO:0000313" key="3">
    <source>
        <dbReference type="EMBL" id="KGG20375.1"/>
    </source>
</evidence>
<sequence>MIKNIKAPIGLFYINSIIFLLSIFTLKVNSETKIVAKSGDTLLKISKQYGVTLKELMYKNNLNDATKIIEGEVIIIPHTGIDKYIKNEHLTYKVIEGDTLYKISRDHNVSLNDILSMNNLRKDSYLNLNQIILLPKGAKYKKEISIENIKVASKKVFYHKTTKTEDLSTIAYLHKIPIEQVKTLNKLNDPIKIKPNIKLRLRKDKPLKWIKYGSLMINWSDWTYFDGNYIAQSKTKKNKTFYLALNCKKRVLNNTLNNSYWTSWYFPETEFEFKLINDFCDQDFNF</sequence>
<dbReference type="PANTHER" id="PTHR33734">
    <property type="entry name" value="LYSM DOMAIN-CONTAINING GPI-ANCHORED PROTEIN 2"/>
    <property type="match status" value="1"/>
</dbReference>
<protein>
    <submittedName>
        <fullName evidence="3">Putative LysM domain</fullName>
    </submittedName>
</protein>
<evidence type="ECO:0000259" key="2">
    <source>
        <dbReference type="PROSITE" id="PS51782"/>
    </source>
</evidence>
<feature type="transmembrane region" description="Helical" evidence="1">
    <location>
        <begin position="7"/>
        <end position="26"/>
    </location>
</feature>
<dbReference type="InterPro" id="IPR036779">
    <property type="entry name" value="LysM_dom_sf"/>
</dbReference>
<organism evidence="3 4">
    <name type="scientific">Prochlorococcus marinus str. PAC1</name>
    <dbReference type="NCBI Taxonomy" id="59924"/>
    <lineage>
        <taxon>Bacteria</taxon>
        <taxon>Bacillati</taxon>
        <taxon>Cyanobacteriota</taxon>
        <taxon>Cyanophyceae</taxon>
        <taxon>Synechococcales</taxon>
        <taxon>Prochlorococcaceae</taxon>
        <taxon>Prochlorococcus</taxon>
    </lineage>
</organism>
<dbReference type="EMBL" id="JNAX01000012">
    <property type="protein sequence ID" value="KGG20375.1"/>
    <property type="molecule type" value="Genomic_DNA"/>
</dbReference>
<dbReference type="Proteomes" id="UP000030392">
    <property type="component" value="Unassembled WGS sequence"/>
</dbReference>
<accession>A0A0A2C648</accession>
<feature type="domain" description="LysM" evidence="2">
    <location>
        <begin position="32"/>
        <end position="76"/>
    </location>
</feature>
<dbReference type="InterPro" id="IPR018392">
    <property type="entry name" value="LysM"/>
</dbReference>
<name>A0A0A2C648_PROMR</name>
<evidence type="ECO:0000313" key="4">
    <source>
        <dbReference type="Proteomes" id="UP000030392"/>
    </source>
</evidence>
<dbReference type="SUPFAM" id="SSF54106">
    <property type="entry name" value="LysM domain"/>
    <property type="match status" value="2"/>
</dbReference>
<feature type="domain" description="LysM" evidence="2">
    <location>
        <begin position="90"/>
        <end position="134"/>
    </location>
</feature>
<dbReference type="Gene3D" id="3.10.350.10">
    <property type="entry name" value="LysM domain"/>
    <property type="match status" value="2"/>
</dbReference>
<dbReference type="AlphaFoldDB" id="A0A0A2C648"/>
<dbReference type="PROSITE" id="PS51782">
    <property type="entry name" value="LYSM"/>
    <property type="match status" value="3"/>
</dbReference>
<keyword evidence="1" id="KW-1133">Transmembrane helix</keyword>
<reference evidence="4" key="1">
    <citation type="journal article" date="2014" name="Sci. Data">
        <title>Genomes of diverse isolates of the marine cyanobacterium Prochlorococcus.</title>
        <authorList>
            <person name="Biller S."/>
            <person name="Berube P."/>
            <person name="Thompson J."/>
            <person name="Kelly L."/>
            <person name="Roggensack S."/>
            <person name="Awad L."/>
            <person name="Roache-Johnson K."/>
            <person name="Ding H."/>
            <person name="Giovannoni S.J."/>
            <person name="Moore L.R."/>
            <person name="Chisholm S.W."/>
        </authorList>
    </citation>
    <scope>NUCLEOTIDE SEQUENCE [LARGE SCALE GENOMIC DNA]</scope>
    <source>
        <strain evidence="4">PAC1</strain>
    </source>
</reference>
<dbReference type="Pfam" id="PF01476">
    <property type="entry name" value="LysM"/>
    <property type="match status" value="3"/>
</dbReference>
<dbReference type="CDD" id="cd00118">
    <property type="entry name" value="LysM"/>
    <property type="match status" value="2"/>
</dbReference>
<feature type="domain" description="LysM" evidence="2">
    <location>
        <begin position="157"/>
        <end position="201"/>
    </location>
</feature>
<gene>
    <name evidence="3" type="ORF">EV03_1337</name>
</gene>